<dbReference type="AlphaFoldDB" id="A0A6J4LYB2"/>
<reference evidence="1" key="1">
    <citation type="submission" date="2020-02" db="EMBL/GenBank/DDBJ databases">
        <authorList>
            <person name="Meier V. D."/>
        </authorList>
    </citation>
    <scope>NUCLEOTIDE SEQUENCE</scope>
    <source>
        <strain evidence="1">AVDCRST_MAG68</strain>
    </source>
</reference>
<sequence length="299" mass="33635">MALKARKAGIEFVDVLHRERLRILLDGPDGLAARFQFLRIPLSEAEQATFFARWGTQIQQLVTQRFENVERKLYRLEFLQECNSPVRSIWVLLSLKRRFTTDELGHFRVLVSVVDLHGNSRLIATDLVVRDKISEDSRSLVSASANSTWILPVRFGDGGTEAEESERKIRISEGWTTMREGVEHLSAGTSISGWTRLEYPIPTLGQLDGTMVFVAATAPLAQQIASWRLTANGYVLASGTADELELVPDTADKAVEAWPEPLSDSELTVLWVRLFSTGHTHWSVDFSDTPRRVWTPDAT</sequence>
<organism evidence="1">
    <name type="scientific">uncultured Gemmatimonadota bacterium</name>
    <dbReference type="NCBI Taxonomy" id="203437"/>
    <lineage>
        <taxon>Bacteria</taxon>
        <taxon>Pseudomonadati</taxon>
        <taxon>Gemmatimonadota</taxon>
        <taxon>environmental samples</taxon>
    </lineage>
</organism>
<protein>
    <submittedName>
        <fullName evidence="1">Uncharacterized protein</fullName>
    </submittedName>
</protein>
<proteinExistence type="predicted"/>
<gene>
    <name evidence="1" type="ORF">AVDCRST_MAG68-3205</name>
</gene>
<accession>A0A6J4LYB2</accession>
<evidence type="ECO:0000313" key="1">
    <source>
        <dbReference type="EMBL" id="CAA9344138.1"/>
    </source>
</evidence>
<dbReference type="EMBL" id="CADCTW010000152">
    <property type="protein sequence ID" value="CAA9344138.1"/>
    <property type="molecule type" value="Genomic_DNA"/>
</dbReference>
<name>A0A6J4LYB2_9BACT</name>